<organism evidence="1 2">
    <name type="scientific">Saxophila tyrrhenica</name>
    <dbReference type="NCBI Taxonomy" id="1690608"/>
    <lineage>
        <taxon>Eukaryota</taxon>
        <taxon>Fungi</taxon>
        <taxon>Dikarya</taxon>
        <taxon>Ascomycota</taxon>
        <taxon>Pezizomycotina</taxon>
        <taxon>Dothideomycetes</taxon>
        <taxon>Dothideomycetidae</taxon>
        <taxon>Mycosphaerellales</taxon>
        <taxon>Extremaceae</taxon>
        <taxon>Saxophila</taxon>
    </lineage>
</organism>
<dbReference type="Proteomes" id="UP001337655">
    <property type="component" value="Unassembled WGS sequence"/>
</dbReference>
<accession>A0AAV9PFC4</accession>
<protein>
    <recommendedName>
        <fullName evidence="3">F-box domain-containing protein</fullName>
    </recommendedName>
</protein>
<evidence type="ECO:0000313" key="2">
    <source>
        <dbReference type="Proteomes" id="UP001337655"/>
    </source>
</evidence>
<dbReference type="RefSeq" id="XP_064661277.1">
    <property type="nucleotide sequence ID" value="XM_064799938.1"/>
</dbReference>
<dbReference type="EMBL" id="JAVRRT010000004">
    <property type="protein sequence ID" value="KAK5172559.1"/>
    <property type="molecule type" value="Genomic_DNA"/>
</dbReference>
<comment type="caution">
    <text evidence="1">The sequence shown here is derived from an EMBL/GenBank/DDBJ whole genome shotgun (WGS) entry which is preliminary data.</text>
</comment>
<sequence length="343" mass="37730">MDTSEHEAEPCHFLRLPTELRLQIYAYALHEHPYITIGSAQLVGRHADIVHKLYADERTPHPGLPDNSIPLLEPTYSPSLLSLTTPPTLSASSPSSPTTAAPHISLASLHLLCRQTHHDLLTHFSGPEAHHTRLFLSYPNGLNILRTLPGTSNLLAQTRSLHIAGAYRPHNFSASRAATLGSTTHPPFVDEHFHGGWSPNSAGQLSALIAGLFGPKPTHPGLTKLELRIYYPGSDSYSVVWGDDDSPTVIALRNVFDGEINVEVWRGQRGTGVYVNVTRDEAGQRKEGERPKRVVSTVWRRLEEGGRGEPAVGTWVVDERWPECEYEGVRAVELGEGVVVREG</sequence>
<evidence type="ECO:0008006" key="3">
    <source>
        <dbReference type="Google" id="ProtNLM"/>
    </source>
</evidence>
<evidence type="ECO:0000313" key="1">
    <source>
        <dbReference type="EMBL" id="KAK5172559.1"/>
    </source>
</evidence>
<gene>
    <name evidence="1" type="ORF">LTR77_002679</name>
</gene>
<keyword evidence="2" id="KW-1185">Reference proteome</keyword>
<dbReference type="GeneID" id="89924026"/>
<proteinExistence type="predicted"/>
<dbReference type="AlphaFoldDB" id="A0AAV9PFC4"/>
<name>A0AAV9PFC4_9PEZI</name>
<reference evidence="1 2" key="1">
    <citation type="submission" date="2023-08" db="EMBL/GenBank/DDBJ databases">
        <title>Black Yeasts Isolated from many extreme environments.</title>
        <authorList>
            <person name="Coleine C."/>
            <person name="Stajich J.E."/>
            <person name="Selbmann L."/>
        </authorList>
    </citation>
    <scope>NUCLEOTIDE SEQUENCE [LARGE SCALE GENOMIC DNA]</scope>
    <source>
        <strain evidence="1 2">CCFEE 5935</strain>
    </source>
</reference>